<proteinExistence type="predicted"/>
<dbReference type="InterPro" id="IPR047012">
    <property type="entry name" value="ICAM_VCAM"/>
</dbReference>
<keyword evidence="1" id="KW-0472">Membrane</keyword>
<dbReference type="SMART" id="SM00409">
    <property type="entry name" value="IG"/>
    <property type="match status" value="2"/>
</dbReference>
<dbReference type="OMA" id="GMITFCR"/>
<dbReference type="GeneID" id="115531256"/>
<reference evidence="4" key="1">
    <citation type="submission" date="2025-08" db="UniProtKB">
        <authorList>
            <consortium name="Ensembl"/>
        </authorList>
    </citation>
    <scope>IDENTIFICATION</scope>
</reference>
<dbReference type="OrthoDB" id="5843397at2759"/>
<dbReference type="InterPro" id="IPR013098">
    <property type="entry name" value="Ig_I-set"/>
</dbReference>
<dbReference type="PANTHER" id="PTHR13771">
    <property type="entry name" value="INTERCELLULAR ADHESION MOLECULE"/>
    <property type="match status" value="1"/>
</dbReference>
<feature type="domain" description="Ig-like" evidence="3">
    <location>
        <begin position="109"/>
        <end position="190"/>
    </location>
</feature>
<dbReference type="GO" id="GO:0007155">
    <property type="term" value="P:cell adhesion"/>
    <property type="evidence" value="ECO:0007669"/>
    <property type="project" value="InterPro"/>
</dbReference>
<dbReference type="InterPro" id="IPR007110">
    <property type="entry name" value="Ig-like_dom"/>
</dbReference>
<dbReference type="RefSeq" id="XP_030196258.1">
    <property type="nucleotide sequence ID" value="XM_030340398.1"/>
</dbReference>
<dbReference type="Pfam" id="PF03921">
    <property type="entry name" value="ICAM_N"/>
    <property type="match status" value="1"/>
</dbReference>
<dbReference type="InterPro" id="IPR036179">
    <property type="entry name" value="Ig-like_dom_sf"/>
</dbReference>
<dbReference type="InterPro" id="IPR013768">
    <property type="entry name" value="ICAM_N"/>
</dbReference>
<dbReference type="PROSITE" id="PS50835">
    <property type="entry name" value="IG_LIKE"/>
    <property type="match status" value="2"/>
</dbReference>
<feature type="transmembrane region" description="Helical" evidence="1">
    <location>
        <begin position="311"/>
        <end position="332"/>
    </location>
</feature>
<dbReference type="Ensembl" id="ENSGMOT00000047276.1">
    <property type="protein sequence ID" value="ENSGMOP00000044991.1"/>
    <property type="gene ID" value="ENSGMOG00000019347.2"/>
</dbReference>
<dbReference type="PANTHER" id="PTHR13771:SF9">
    <property type="entry name" value="INTERCELLULAR ADHESION MOLECULE 5"/>
    <property type="match status" value="1"/>
</dbReference>
<name>A0A8C5BG00_GADMO</name>
<evidence type="ECO:0000256" key="1">
    <source>
        <dbReference type="SAM" id="Phobius"/>
    </source>
</evidence>
<dbReference type="GO" id="GO:0005178">
    <property type="term" value="F:integrin binding"/>
    <property type="evidence" value="ECO:0007669"/>
    <property type="project" value="InterPro"/>
</dbReference>
<reference evidence="4" key="2">
    <citation type="submission" date="2025-09" db="UniProtKB">
        <authorList>
            <consortium name="Ensembl"/>
        </authorList>
    </citation>
    <scope>IDENTIFICATION</scope>
</reference>
<evidence type="ECO:0000259" key="3">
    <source>
        <dbReference type="PROSITE" id="PS50835"/>
    </source>
</evidence>
<dbReference type="GeneTree" id="ENSGT00940000159005"/>
<dbReference type="InterPro" id="IPR013783">
    <property type="entry name" value="Ig-like_fold"/>
</dbReference>
<keyword evidence="1" id="KW-1133">Transmembrane helix</keyword>
<keyword evidence="5" id="KW-1185">Reference proteome</keyword>
<dbReference type="InterPro" id="IPR003599">
    <property type="entry name" value="Ig_sub"/>
</dbReference>
<keyword evidence="2" id="KW-0732">Signal</keyword>
<organism evidence="4 5">
    <name type="scientific">Gadus morhua</name>
    <name type="common">Atlantic cod</name>
    <dbReference type="NCBI Taxonomy" id="8049"/>
    <lineage>
        <taxon>Eukaryota</taxon>
        <taxon>Metazoa</taxon>
        <taxon>Chordata</taxon>
        <taxon>Craniata</taxon>
        <taxon>Vertebrata</taxon>
        <taxon>Euteleostomi</taxon>
        <taxon>Actinopterygii</taxon>
        <taxon>Neopterygii</taxon>
        <taxon>Teleostei</taxon>
        <taxon>Neoteleostei</taxon>
        <taxon>Acanthomorphata</taxon>
        <taxon>Zeiogadaria</taxon>
        <taxon>Gadariae</taxon>
        <taxon>Gadiformes</taxon>
        <taxon>Gadoidei</taxon>
        <taxon>Gadidae</taxon>
        <taxon>Gadus</taxon>
    </lineage>
</organism>
<evidence type="ECO:0000313" key="4">
    <source>
        <dbReference type="Ensembl" id="ENSGMOP00000044991.1"/>
    </source>
</evidence>
<accession>A0A8C5BG00</accession>
<dbReference type="SUPFAM" id="SSF48726">
    <property type="entry name" value="Immunoglobulin"/>
    <property type="match status" value="2"/>
</dbReference>
<feature type="domain" description="Ig-like" evidence="3">
    <location>
        <begin position="219"/>
        <end position="302"/>
    </location>
</feature>
<dbReference type="SMART" id="SM00408">
    <property type="entry name" value="IGc2"/>
    <property type="match status" value="1"/>
</dbReference>
<keyword evidence="1" id="KW-0812">Transmembrane</keyword>
<evidence type="ECO:0000256" key="2">
    <source>
        <dbReference type="SAM" id="SignalP"/>
    </source>
</evidence>
<dbReference type="Gene3D" id="2.60.40.10">
    <property type="entry name" value="Immunoglobulins"/>
    <property type="match status" value="3"/>
</dbReference>
<sequence>MLTVLIWCFLVPMTAQSASCPLELIPKRVVERHGASLSVLCRPTTTSAEPDVIGWESPIGKWNLNMPDNKSVTWNVENFEDWTFEPFCFGTFSDNQCSVTLPITLYKTPDTVSISVQNHSGPLQEGRSYTLQCDVFNVAPVAALTVSWLWKGEMIQTQTYDDDLTKTPENVSSTWEITAFRNDSNDMITCLTILDPKQDGPSEQVNKSAAYQVIVHYAPKFTDEYDSVEVVTGGNVSFGCSAEGNPPPEVKCKYTVAINARETTRGRQHTVSITRATSANGGIYNCVATNTVGTATRQITLTITPLGHTTGVNYCLILVVIPVIIIIIASIAQKNVVG</sequence>
<dbReference type="Proteomes" id="UP000694546">
    <property type="component" value="Chromosome 18"/>
</dbReference>
<dbReference type="Pfam" id="PF07679">
    <property type="entry name" value="I-set"/>
    <property type="match status" value="1"/>
</dbReference>
<feature type="signal peptide" evidence="2">
    <location>
        <begin position="1"/>
        <end position="17"/>
    </location>
</feature>
<dbReference type="AlphaFoldDB" id="A0A8C5BG00"/>
<protein>
    <submittedName>
        <fullName evidence="4">Peroxidasin-like</fullName>
    </submittedName>
</protein>
<gene>
    <name evidence="4" type="primary">LOC115531256</name>
</gene>
<feature type="chain" id="PRO_5045074668" evidence="2">
    <location>
        <begin position="18"/>
        <end position="338"/>
    </location>
</feature>
<dbReference type="InterPro" id="IPR003598">
    <property type="entry name" value="Ig_sub2"/>
</dbReference>
<evidence type="ECO:0000313" key="5">
    <source>
        <dbReference type="Proteomes" id="UP000694546"/>
    </source>
</evidence>